<keyword evidence="2" id="KW-0238">DNA-binding</keyword>
<gene>
    <name evidence="5" type="ORF">ACFFNY_32510</name>
</gene>
<keyword evidence="6" id="KW-1185">Reference proteome</keyword>
<evidence type="ECO:0000259" key="4">
    <source>
        <dbReference type="PROSITE" id="PS50949"/>
    </source>
</evidence>
<evidence type="ECO:0000256" key="2">
    <source>
        <dbReference type="ARBA" id="ARBA00023125"/>
    </source>
</evidence>
<dbReference type="InterPro" id="IPR008920">
    <property type="entry name" value="TF_FadR/GntR_C"/>
</dbReference>
<dbReference type="PANTHER" id="PTHR43537:SF5">
    <property type="entry name" value="UXU OPERON TRANSCRIPTIONAL REGULATOR"/>
    <property type="match status" value="1"/>
</dbReference>
<dbReference type="Pfam" id="PF00392">
    <property type="entry name" value="GntR"/>
    <property type="match status" value="1"/>
</dbReference>
<evidence type="ECO:0000256" key="3">
    <source>
        <dbReference type="ARBA" id="ARBA00023163"/>
    </source>
</evidence>
<feature type="domain" description="HTH gntR-type" evidence="4">
    <location>
        <begin position="7"/>
        <end position="76"/>
    </location>
</feature>
<comment type="caution">
    <text evidence="5">The sequence shown here is derived from an EMBL/GenBank/DDBJ whole genome shotgun (WGS) entry which is preliminary data.</text>
</comment>
<dbReference type="Proteomes" id="UP001589619">
    <property type="component" value="Unassembled WGS sequence"/>
</dbReference>
<dbReference type="InterPro" id="IPR000524">
    <property type="entry name" value="Tscrpt_reg_HTH_GntR"/>
</dbReference>
<dbReference type="CDD" id="cd07377">
    <property type="entry name" value="WHTH_GntR"/>
    <property type="match status" value="1"/>
</dbReference>
<accession>A0ABV5W6W2</accession>
<dbReference type="SMART" id="SM00895">
    <property type="entry name" value="FCD"/>
    <property type="match status" value="1"/>
</dbReference>
<dbReference type="PANTHER" id="PTHR43537">
    <property type="entry name" value="TRANSCRIPTIONAL REGULATOR, GNTR FAMILY"/>
    <property type="match status" value="1"/>
</dbReference>
<dbReference type="EMBL" id="JBHMAG010000022">
    <property type="protein sequence ID" value="MFB9756324.1"/>
    <property type="molecule type" value="Genomic_DNA"/>
</dbReference>
<dbReference type="RefSeq" id="WP_344917388.1">
    <property type="nucleotide sequence ID" value="NZ_BAAAYO010000021.1"/>
</dbReference>
<dbReference type="InterPro" id="IPR036388">
    <property type="entry name" value="WH-like_DNA-bd_sf"/>
</dbReference>
<evidence type="ECO:0000313" key="5">
    <source>
        <dbReference type="EMBL" id="MFB9756324.1"/>
    </source>
</evidence>
<organism evidence="5 6">
    <name type="scientific">Paenibacillus hodogayensis</name>
    <dbReference type="NCBI Taxonomy" id="279208"/>
    <lineage>
        <taxon>Bacteria</taxon>
        <taxon>Bacillati</taxon>
        <taxon>Bacillota</taxon>
        <taxon>Bacilli</taxon>
        <taxon>Bacillales</taxon>
        <taxon>Paenibacillaceae</taxon>
        <taxon>Paenibacillus</taxon>
    </lineage>
</organism>
<proteinExistence type="predicted"/>
<evidence type="ECO:0000313" key="6">
    <source>
        <dbReference type="Proteomes" id="UP001589619"/>
    </source>
</evidence>
<reference evidence="5 6" key="1">
    <citation type="submission" date="2024-09" db="EMBL/GenBank/DDBJ databases">
        <authorList>
            <person name="Sun Q."/>
            <person name="Mori K."/>
        </authorList>
    </citation>
    <scope>NUCLEOTIDE SEQUENCE [LARGE SCALE GENOMIC DNA]</scope>
    <source>
        <strain evidence="5 6">JCM 12520</strain>
    </source>
</reference>
<dbReference type="Pfam" id="PF07729">
    <property type="entry name" value="FCD"/>
    <property type="match status" value="1"/>
</dbReference>
<dbReference type="SMART" id="SM00345">
    <property type="entry name" value="HTH_GNTR"/>
    <property type="match status" value="1"/>
</dbReference>
<sequence length="231" mass="26712">MDLTEKTTLPQIAIERIKLYIVEHELKAGDKLPSVNQWIDMLKVSRTVVREALKTLESLGVLRIKAGNSGIFLNAPSLKPFVDQVSFQWKNNELKLKELIATRRALELCAVEMAIEHYDLGLLEQLDLANKQMEQSITERKLPIEEDLAFHRALFKATGNQTFFELSNVLSEFFSQIRERHFVDVRNKITSFEEHKQIIEQIRKKNVDEAKAIMKKHLLVLDMLISNTAEQ</sequence>
<evidence type="ECO:0000256" key="1">
    <source>
        <dbReference type="ARBA" id="ARBA00023015"/>
    </source>
</evidence>
<protein>
    <submittedName>
        <fullName evidence="5">FadR/GntR family transcriptional regulator</fullName>
    </submittedName>
</protein>
<dbReference type="SUPFAM" id="SSF46785">
    <property type="entry name" value="Winged helix' DNA-binding domain"/>
    <property type="match status" value="1"/>
</dbReference>
<keyword evidence="1" id="KW-0805">Transcription regulation</keyword>
<dbReference type="PRINTS" id="PR00035">
    <property type="entry name" value="HTHGNTR"/>
</dbReference>
<dbReference type="Gene3D" id="1.20.120.530">
    <property type="entry name" value="GntR ligand-binding domain-like"/>
    <property type="match status" value="1"/>
</dbReference>
<dbReference type="SUPFAM" id="SSF48008">
    <property type="entry name" value="GntR ligand-binding domain-like"/>
    <property type="match status" value="1"/>
</dbReference>
<dbReference type="PROSITE" id="PS50949">
    <property type="entry name" value="HTH_GNTR"/>
    <property type="match status" value="1"/>
</dbReference>
<keyword evidence="3" id="KW-0804">Transcription</keyword>
<dbReference type="InterPro" id="IPR011711">
    <property type="entry name" value="GntR_C"/>
</dbReference>
<dbReference type="InterPro" id="IPR036390">
    <property type="entry name" value="WH_DNA-bd_sf"/>
</dbReference>
<name>A0ABV5W6W2_9BACL</name>
<dbReference type="Gene3D" id="1.10.10.10">
    <property type="entry name" value="Winged helix-like DNA-binding domain superfamily/Winged helix DNA-binding domain"/>
    <property type="match status" value="1"/>
</dbReference>